<gene>
    <name evidence="1" type="ORF">E2C01_015164</name>
</gene>
<protein>
    <submittedName>
        <fullName evidence="1">Uncharacterized protein</fullName>
    </submittedName>
</protein>
<evidence type="ECO:0000313" key="2">
    <source>
        <dbReference type="Proteomes" id="UP000324222"/>
    </source>
</evidence>
<proteinExistence type="predicted"/>
<name>A0A5B7DLZ6_PORTR</name>
<organism evidence="1 2">
    <name type="scientific">Portunus trituberculatus</name>
    <name type="common">Swimming crab</name>
    <name type="synonym">Neptunus trituberculatus</name>
    <dbReference type="NCBI Taxonomy" id="210409"/>
    <lineage>
        <taxon>Eukaryota</taxon>
        <taxon>Metazoa</taxon>
        <taxon>Ecdysozoa</taxon>
        <taxon>Arthropoda</taxon>
        <taxon>Crustacea</taxon>
        <taxon>Multicrustacea</taxon>
        <taxon>Malacostraca</taxon>
        <taxon>Eumalacostraca</taxon>
        <taxon>Eucarida</taxon>
        <taxon>Decapoda</taxon>
        <taxon>Pleocyemata</taxon>
        <taxon>Brachyura</taxon>
        <taxon>Eubrachyura</taxon>
        <taxon>Portunoidea</taxon>
        <taxon>Portunidae</taxon>
        <taxon>Portuninae</taxon>
        <taxon>Portunus</taxon>
    </lineage>
</organism>
<sequence>MKVRAILLEAAITCRENLWSVCTLLFTGQVTWELHISHNLPAYSGLEVLEILNVIVMKSSPFLAEPSVIRPTFLHYCRPTISYHKKSHLLF</sequence>
<keyword evidence="2" id="KW-1185">Reference proteome</keyword>
<accession>A0A5B7DLZ6</accession>
<comment type="caution">
    <text evidence="1">The sequence shown here is derived from an EMBL/GenBank/DDBJ whole genome shotgun (WGS) entry which is preliminary data.</text>
</comment>
<evidence type="ECO:0000313" key="1">
    <source>
        <dbReference type="EMBL" id="MPC22157.1"/>
    </source>
</evidence>
<dbReference type="EMBL" id="VSRR010001057">
    <property type="protein sequence ID" value="MPC22157.1"/>
    <property type="molecule type" value="Genomic_DNA"/>
</dbReference>
<reference evidence="1 2" key="1">
    <citation type="submission" date="2019-05" db="EMBL/GenBank/DDBJ databases">
        <title>Another draft genome of Portunus trituberculatus and its Hox gene families provides insights of decapod evolution.</title>
        <authorList>
            <person name="Jeong J.-H."/>
            <person name="Song I."/>
            <person name="Kim S."/>
            <person name="Choi T."/>
            <person name="Kim D."/>
            <person name="Ryu S."/>
            <person name="Kim W."/>
        </authorList>
    </citation>
    <scope>NUCLEOTIDE SEQUENCE [LARGE SCALE GENOMIC DNA]</scope>
    <source>
        <tissue evidence="1">Muscle</tissue>
    </source>
</reference>
<dbReference type="AlphaFoldDB" id="A0A5B7DLZ6"/>
<dbReference type="Proteomes" id="UP000324222">
    <property type="component" value="Unassembled WGS sequence"/>
</dbReference>